<dbReference type="PANTHER" id="PTHR46082">
    <property type="entry name" value="ATP/GTP-BINDING PROTEIN-RELATED"/>
    <property type="match status" value="1"/>
</dbReference>
<sequence>MAEPFSTAAAGIALLSNLKHLYIYLKDLKDSIKSVHDDVDALQKEVLSVQELSESIEQLRDRLHRRPSSNAEQMKQLVGLSKPLESMSADIRLCHLKLRDVYGADPKRGAWESFKERNKYKDVEPAIHTLRSSISNNREKIMIWMQSINIGKLDFVYEDLMIKLTNLEKANEAAKALTHNVKRNEHFAIPKAVESHYLGRDIELSDLEEALWPKTQVQNHQQKRNVVYGVGGSGKTQLCGKYAQKFLNRYWGVFWIDGASEDRLKSSLISNVAEKGGVGKNHEAALHWLSNQDEDWLLIIDNADNPNVDLVDFFPQGANGHVLITTRNQDCTYGNIGSMAFSGMHESDTNELFVRVAKVAKSPENKQHMSDILKELGYLALAVVAGSTINQGYCTLEYYLTYLQRVWRGKLSERKSSGWSHNSEKAREGRVEAQFDLSPLAIKDRGTQAIKRCDKQDEIASKDAPELLKTFAYMHREKIRFRFLKVCAENARKERAQNESDTRLMSSTTHSWSQYLGQHTASTVLPDVLRAANAIGKLDEDRFLRAMTYLRSYSLVSYDEETESWSMHPLIQRWAREGYEYNPGEHHVWCIAAATLISSCITLTEDSDGDEELMRQLWPHVDAVTERQDALNTRITENRLGRNKWYPIMDWEPKPHLLQMFAKFSKIYATVGQYGKADKLQRDVHCALETMRGYEDVRARGMTIFWARTLWALGKADEQANLLEKLLDNCMRIFGPDHRETHVASIKLADARLQQGRVIEARTLCDRSVPGLERLCSKEDKQTLDALNIHAMAIPVDWARIMSPDHVDTLESRQRFYAASFWDGDQDSHREAEQGMSEILELLEKKLVPEHPLTLLSMLYLARIKVELRNYDGAQKLFYEGLPIAERNLDKDHMGILFCRYHIGRMRVRQGLWREA</sequence>
<dbReference type="Gene3D" id="3.40.50.300">
    <property type="entry name" value="P-loop containing nucleotide triphosphate hydrolases"/>
    <property type="match status" value="1"/>
</dbReference>
<evidence type="ECO:0000256" key="1">
    <source>
        <dbReference type="SAM" id="Coils"/>
    </source>
</evidence>
<dbReference type="Gene3D" id="1.25.40.10">
    <property type="entry name" value="Tetratricopeptide repeat domain"/>
    <property type="match status" value="2"/>
</dbReference>
<dbReference type="PANTHER" id="PTHR46082:SF6">
    <property type="entry name" value="AAA+ ATPASE DOMAIN-CONTAINING PROTEIN-RELATED"/>
    <property type="match status" value="1"/>
</dbReference>
<keyword evidence="1" id="KW-0175">Coiled coil</keyword>
<evidence type="ECO:0000313" key="2">
    <source>
        <dbReference type="EMBL" id="EFQ95931.1"/>
    </source>
</evidence>
<name>E3REC4_PYRTT</name>
<dbReference type="AlphaFoldDB" id="E3REC4"/>
<dbReference type="InterPro" id="IPR027417">
    <property type="entry name" value="P-loop_NTPase"/>
</dbReference>
<accession>E3REC4</accession>
<feature type="coiled-coil region" evidence="1">
    <location>
        <begin position="25"/>
        <end position="62"/>
    </location>
</feature>
<dbReference type="Proteomes" id="UP000001067">
    <property type="component" value="Unassembled WGS sequence"/>
</dbReference>
<feature type="coiled-coil region" evidence="1">
    <location>
        <begin position="157"/>
        <end position="184"/>
    </location>
</feature>
<dbReference type="Pfam" id="PF13374">
    <property type="entry name" value="TPR_10"/>
    <property type="match status" value="1"/>
</dbReference>
<dbReference type="InterPro" id="IPR053137">
    <property type="entry name" value="NLR-like"/>
</dbReference>
<reference evidence="2 3" key="1">
    <citation type="journal article" date="2010" name="Genome Biol.">
        <title>A first genome assembly of the barley fungal pathogen Pyrenophora teres f. teres.</title>
        <authorList>
            <person name="Ellwood S.R."/>
            <person name="Liu Z."/>
            <person name="Syme R.A."/>
            <person name="Lai Z."/>
            <person name="Hane J.K."/>
            <person name="Keiper F."/>
            <person name="Moffat C.S."/>
            <person name="Oliver R.P."/>
            <person name="Friesen T.L."/>
        </authorList>
    </citation>
    <scope>NUCLEOTIDE SEQUENCE [LARGE SCALE GENOMIC DNA]</scope>
    <source>
        <strain evidence="2 3">0-1</strain>
    </source>
</reference>
<dbReference type="InterPro" id="IPR011990">
    <property type="entry name" value="TPR-like_helical_dom_sf"/>
</dbReference>
<protein>
    <submittedName>
        <fullName evidence="2">Uncharacterized protein</fullName>
    </submittedName>
</protein>
<gene>
    <name evidence="2" type="ORF">PTT_04317</name>
</gene>
<dbReference type="STRING" id="861557.E3REC4"/>
<dbReference type="SUPFAM" id="SSF52540">
    <property type="entry name" value="P-loop containing nucleoside triphosphate hydrolases"/>
    <property type="match status" value="1"/>
</dbReference>
<dbReference type="SUPFAM" id="SSF48452">
    <property type="entry name" value="TPR-like"/>
    <property type="match status" value="1"/>
</dbReference>
<dbReference type="eggNOG" id="KOG2029">
    <property type="taxonomic scope" value="Eukaryota"/>
</dbReference>
<evidence type="ECO:0000313" key="3">
    <source>
        <dbReference type="Proteomes" id="UP000001067"/>
    </source>
</evidence>
<proteinExistence type="predicted"/>
<organism evidence="3">
    <name type="scientific">Pyrenophora teres f. teres (strain 0-1)</name>
    <name type="common">Barley net blotch fungus</name>
    <name type="synonym">Drechslera teres f. teres</name>
    <dbReference type="NCBI Taxonomy" id="861557"/>
    <lineage>
        <taxon>Eukaryota</taxon>
        <taxon>Fungi</taxon>
        <taxon>Dikarya</taxon>
        <taxon>Ascomycota</taxon>
        <taxon>Pezizomycotina</taxon>
        <taxon>Dothideomycetes</taxon>
        <taxon>Pleosporomycetidae</taxon>
        <taxon>Pleosporales</taxon>
        <taxon>Pleosporineae</taxon>
        <taxon>Pleosporaceae</taxon>
        <taxon>Pyrenophora</taxon>
    </lineage>
</organism>
<dbReference type="EMBL" id="GL532422">
    <property type="protein sequence ID" value="EFQ95931.1"/>
    <property type="molecule type" value="Genomic_DNA"/>
</dbReference>
<dbReference type="KEGG" id="pte:PTT_04317"/>
<keyword evidence="3" id="KW-1185">Reference proteome</keyword>
<dbReference type="HOGENOM" id="CLU_000288_125_13_1"/>
<dbReference type="OrthoDB" id="5086500at2759"/>